<dbReference type="Gene3D" id="1.10.3230.20">
    <property type="entry name" value="P22 tail accessory factor (Gp4)"/>
    <property type="match status" value="2"/>
</dbReference>
<evidence type="ECO:0000313" key="4">
    <source>
        <dbReference type="Proteomes" id="UP000220629"/>
    </source>
</evidence>
<proteinExistence type="predicted"/>
<dbReference type="KEGG" id="bgo:BM43_477"/>
<dbReference type="InterPro" id="IPR038258">
    <property type="entry name" value="Gp4_sf"/>
</dbReference>
<gene>
    <name evidence="2" type="ORF">CRM94_22965</name>
    <name evidence="1" type="ORF">DM48_5167</name>
</gene>
<protein>
    <submittedName>
        <fullName evidence="1">P22 tail accessory factor family protein</fullName>
    </submittedName>
</protein>
<reference evidence="1 3" key="1">
    <citation type="submission" date="2014-04" db="EMBL/GenBank/DDBJ databases">
        <authorList>
            <person name="Bishop-Lilly K.A."/>
            <person name="Broomall S.M."/>
            <person name="Chain P.S."/>
            <person name="Chertkov O."/>
            <person name="Coyne S.R."/>
            <person name="Daligault H.E."/>
            <person name="Davenport K.W."/>
            <person name="Erkkila T."/>
            <person name="Frey K.G."/>
            <person name="Gibbons H.S."/>
            <person name="Gu W."/>
            <person name="Jaissle J."/>
            <person name="Johnson S.L."/>
            <person name="Koroleva G.I."/>
            <person name="Ladner J.T."/>
            <person name="Lo C.-C."/>
            <person name="Minogue T.D."/>
            <person name="Munk C."/>
            <person name="Palacios G.F."/>
            <person name="Redden C.L."/>
            <person name="Rosenzweig C.N."/>
            <person name="Scholz M.B."/>
            <person name="Teshima H."/>
            <person name="Xu Y."/>
        </authorList>
    </citation>
    <scope>NUCLEOTIDE SEQUENCE [LARGE SCALE GENOMIC DNA]</scope>
    <source>
        <strain evidence="3">gladioli</strain>
        <strain evidence="1">Gladioli</strain>
    </source>
</reference>
<evidence type="ECO:0000313" key="2">
    <source>
        <dbReference type="EMBL" id="PEH37405.1"/>
    </source>
</evidence>
<sequence length="243" mass="27216">MPTTQTTPKKLITRALKRANVLGVGQTASPEDVNDAFDEMVSMLAEWQTDRYLVYQTVDVVAMSTGKQSYTIGPGCDFNIARPERIEQAFARQLATGAQSAIDYPLDPLFAREDYDRIRLKNLSSWPQLIYYDRGFPTGNVFIWPIPNNSFELHLTLMQQLQTFTNPAEAFNMPPIYQRTIEYNLTVLLYPMYGLPPDQVVIATAKKLLNRLRGTNAEIPRLDIGGGIGGVPNIYNPYGGGGF</sequence>
<dbReference type="EMBL" id="JPGG01000015">
    <property type="protein sequence ID" value="KGC16772.1"/>
    <property type="molecule type" value="Genomic_DNA"/>
</dbReference>
<dbReference type="RefSeq" id="WP_036049764.1">
    <property type="nucleotide sequence ID" value="NZ_CADEVY010000003.1"/>
</dbReference>
<name>A0A095GHG4_BURGA</name>
<accession>A0A095GHG4</accession>
<organism evidence="2 4">
    <name type="scientific">Burkholderia gladioli</name>
    <name type="common">Pseudomonas marginata</name>
    <name type="synonym">Phytomonas marginata</name>
    <dbReference type="NCBI Taxonomy" id="28095"/>
    <lineage>
        <taxon>Bacteria</taxon>
        <taxon>Pseudomonadati</taxon>
        <taxon>Pseudomonadota</taxon>
        <taxon>Betaproteobacteria</taxon>
        <taxon>Burkholderiales</taxon>
        <taxon>Burkholderiaceae</taxon>
        <taxon>Burkholderia</taxon>
    </lineage>
</organism>
<reference evidence="4" key="2">
    <citation type="submission" date="2017-09" db="EMBL/GenBank/DDBJ databases">
        <title>FDA dAtabase for Regulatory Grade micrObial Sequences (FDA-ARGOS): Supporting development and validation of Infectious Disease Dx tests.</title>
        <authorList>
            <person name="Minogue T."/>
            <person name="Wolcott M."/>
            <person name="Wasieloski L."/>
            <person name="Aguilar W."/>
            <person name="Moore D."/>
            <person name="Tallon L."/>
            <person name="Sadzewicz L."/>
            <person name="Ott S."/>
            <person name="Zhao X."/>
            <person name="Nagaraj S."/>
            <person name="Vavikolanu K."/>
            <person name="Aluvathingal J."/>
            <person name="Nadendla S."/>
            <person name="Sichtig H."/>
        </authorList>
    </citation>
    <scope>NUCLEOTIDE SEQUENCE [LARGE SCALE GENOMIC DNA]</scope>
    <source>
        <strain evidence="4">FDAARGOS_390</strain>
    </source>
</reference>
<dbReference type="Proteomes" id="UP000029590">
    <property type="component" value="Unassembled WGS sequence"/>
</dbReference>
<dbReference type="Proteomes" id="UP000220629">
    <property type="component" value="Unassembled WGS sequence"/>
</dbReference>
<evidence type="ECO:0000313" key="1">
    <source>
        <dbReference type="EMBL" id="KGC16772.1"/>
    </source>
</evidence>
<evidence type="ECO:0000313" key="3">
    <source>
        <dbReference type="Proteomes" id="UP000029590"/>
    </source>
</evidence>
<dbReference type="AlphaFoldDB" id="A0A095GHG4"/>
<comment type="caution">
    <text evidence="2">The sequence shown here is derived from an EMBL/GenBank/DDBJ whole genome shotgun (WGS) entry which is preliminary data.</text>
</comment>
<reference evidence="2" key="3">
    <citation type="submission" date="2017-09" db="EMBL/GenBank/DDBJ databases">
        <title>FDA dAtabase for Regulatory Grade micrObial Sequences (FDA-ARGOS): Supporting development and validation of Infectious Disease Dx tests.</title>
        <authorList>
            <person name="Minogue T."/>
            <person name="Wolcott M."/>
            <person name="Wasieloski L."/>
            <person name="Aguilar W."/>
            <person name="Moore D."/>
            <person name="Tallon L.J."/>
            <person name="Sadzewicz L."/>
            <person name="Ott S."/>
            <person name="Zhao X."/>
            <person name="Nagaraj S."/>
            <person name="Vavikolanu K."/>
            <person name="Aluvathingal J."/>
            <person name="Nadendla S."/>
            <person name="Sichtig H."/>
        </authorList>
    </citation>
    <scope>NUCLEOTIDE SEQUENCE</scope>
    <source>
        <strain evidence="2">FDAARGOS_390</strain>
    </source>
</reference>
<dbReference type="EMBL" id="PDDY01000004">
    <property type="protein sequence ID" value="PEH37405.1"/>
    <property type="molecule type" value="Genomic_DNA"/>
</dbReference>